<evidence type="ECO:0000256" key="1">
    <source>
        <dbReference type="ARBA" id="ARBA00022741"/>
    </source>
</evidence>
<feature type="compositionally biased region" description="Basic and acidic residues" evidence="3">
    <location>
        <begin position="220"/>
        <end position="229"/>
    </location>
</feature>
<dbReference type="InterPro" id="IPR048333">
    <property type="entry name" value="HA2_WH"/>
</dbReference>
<dbReference type="Pfam" id="PF00271">
    <property type="entry name" value="Helicase_C"/>
    <property type="match status" value="1"/>
</dbReference>
<accession>A0A507EI18</accession>
<evidence type="ECO:0008006" key="8">
    <source>
        <dbReference type="Google" id="ProtNLM"/>
    </source>
</evidence>
<proteinExistence type="predicted"/>
<evidence type="ECO:0000259" key="5">
    <source>
        <dbReference type="PROSITE" id="PS51194"/>
    </source>
</evidence>
<dbReference type="Gene3D" id="1.20.120.1080">
    <property type="match status" value="1"/>
</dbReference>
<feature type="region of interest" description="Disordered" evidence="3">
    <location>
        <begin position="1"/>
        <end position="56"/>
    </location>
</feature>
<evidence type="ECO:0000313" key="6">
    <source>
        <dbReference type="EMBL" id="TPX62848.1"/>
    </source>
</evidence>
<dbReference type="GO" id="GO:0004386">
    <property type="term" value="F:helicase activity"/>
    <property type="evidence" value="ECO:0007669"/>
    <property type="project" value="TreeGrafter"/>
</dbReference>
<dbReference type="InterPro" id="IPR011545">
    <property type="entry name" value="DEAD/DEAH_box_helicase_dom"/>
</dbReference>
<dbReference type="InterPro" id="IPR007502">
    <property type="entry name" value="Helicase-assoc_dom"/>
</dbReference>
<dbReference type="GO" id="GO:0005524">
    <property type="term" value="F:ATP binding"/>
    <property type="evidence" value="ECO:0007669"/>
    <property type="project" value="UniProtKB-KW"/>
</dbReference>
<dbReference type="EMBL" id="QEAQ01000001">
    <property type="protein sequence ID" value="TPX62848.1"/>
    <property type="molecule type" value="Genomic_DNA"/>
</dbReference>
<name>A0A507EI18_9FUNG</name>
<comment type="caution">
    <text evidence="6">The sequence shown here is derived from an EMBL/GenBank/DDBJ whole genome shotgun (WGS) entry which is preliminary data.</text>
</comment>
<dbReference type="PANTHER" id="PTHR18934:SF203">
    <property type="entry name" value="ATP-DEPENDENT RNA HELICASE A"/>
    <property type="match status" value="1"/>
</dbReference>
<evidence type="ECO:0000256" key="3">
    <source>
        <dbReference type="SAM" id="MobiDB-lite"/>
    </source>
</evidence>
<dbReference type="SMART" id="SM00487">
    <property type="entry name" value="DEXDc"/>
    <property type="match status" value="1"/>
</dbReference>
<sequence length="1434" mass="158430">MSNKYRPPQARLGNRPSGDSYAPPAAQPGTTSVPRREATSFARPATPRGELLGSTGDDANVLRPYFKSFNTMMEPDIHQRNLQQSTSGGGVQQMFIAELAVPNSYGPPIPMSAEGTSKKNARQAVFRKIKEDLDSRGWLGDIPKAGGKGGDRSRKSRPTPPAGSQRSRFDSGNDQWDQTSIRPIPRASNAPQTAHVPSAWDDDVPAPPAPTRPRQAFNNGDRDNWDNSRIKPIPRQQQQQQNHLPREPVPSAWDDDVPDVVPQRNAAPPFRNATPTYAPPLPHGAYYSPGPAMDPYSQHYQAGGQGSWFSDAGSFQGHNAYNGHQPYQNNSAFGRPSGAQFNSHDHRSNARTIPPPNATLPTGFDEVERKFVEFYCKTHNIAMPHAKQMQVAGVKAQKAPRGKSGRFDRNAGRKNVVMGREAGWDVELRLAAHKYEGQDIDELVVVGTDKAKKTASHKALTNLCGHLLAIVDQNFVDIFKVNLTPVKQRIKDMLANPVMINLTEASILRLDNMLGQLRDAEAFDFREPDIVIDDTLGLGSHRLGAPPLTKTSAERLHPADVVIPRELENNQLPIFTQYREIISAIENNPVTVLSAETGAGKTTQLPQFLLAHLKQQRAKSSSYGPAANIVITQPRRIAAISVAQRVASERGETIGKDSAIGYQVRFDDKRPMAHPEDGHAVFCTSGILLKRFQEDPQLKRVTHIILDEVHERDLNTDLLLIIVRQLIQRRPDIRVVLMSATAETELFQNYFRGFGTIGPQRLPPIIQVAGRMFPVQQFFLEDVNRLLASPRALPVPFQPARESMHWVHNETGPMIAPRGEDPLPYDYLEALIAHISVTRDDGAILCFLPGWQEIDTLMQRLKDVDRYRVGFRDEGRFRIYPLHSSIPTGAQQLVFDTPPPGVRKIILSTNIAETSVTINDVVYVIDAGKTRTNSYDADRRISSLSSVWASLSNLRQRSGRAGRCQPGMYFSLLSHRRKETVPYSMPPELLRVDLQSTVLKIKSLRLAKHVGDVFAAAPQPPSPGNVINAINELRALGALDERENLTTLGQVLSTMPVDPWIGKMVLEAATLGCLDPILTIAGGMEIGRGIFAIHPEEKDRGRAHILSRFAVGTDSDHLTLLNAFRAWKKVYDDGGGARGFNPAARDFARANFLHHNSLANVERSRQQLFRILEDCGLVAKKRGFGFSNESANEMMGGADLNAFAHNHAMIRAILTGALYPNIAEVVAKDEYATRHDYKLRLTSSSVNSWKGVVASAAPNVASGRATPAAGSTTGASDLGDYDYIPDDDSVAADLPLMVATAPPLPPRLLSFQEKQRVDGGLYLRNTTRTDAAALFLFADSAMVQTAWRDQKPELVVDGWIHIGVPSAQHVRVLLEMRAWLEAYVKWALWSRQQKGYSADKVKDATETTQKWDQLGKMLIREIAGIVEDAEETAA</sequence>
<dbReference type="PANTHER" id="PTHR18934">
    <property type="entry name" value="ATP-DEPENDENT RNA HELICASE"/>
    <property type="match status" value="1"/>
</dbReference>
<dbReference type="SMART" id="SM00490">
    <property type="entry name" value="HELICc"/>
    <property type="match status" value="1"/>
</dbReference>
<dbReference type="Proteomes" id="UP000318582">
    <property type="component" value="Unassembled WGS sequence"/>
</dbReference>
<dbReference type="SUPFAM" id="SSF52540">
    <property type="entry name" value="P-loop containing nucleoside triphosphate hydrolases"/>
    <property type="match status" value="1"/>
</dbReference>
<dbReference type="InterPro" id="IPR027417">
    <property type="entry name" value="P-loop_NTPase"/>
</dbReference>
<dbReference type="PROSITE" id="PS51192">
    <property type="entry name" value="HELICASE_ATP_BIND_1"/>
    <property type="match status" value="1"/>
</dbReference>
<feature type="region of interest" description="Disordered" evidence="3">
    <location>
        <begin position="137"/>
        <end position="259"/>
    </location>
</feature>
<dbReference type="STRING" id="109895.A0A507EI18"/>
<dbReference type="GO" id="GO:0003723">
    <property type="term" value="F:RNA binding"/>
    <property type="evidence" value="ECO:0007669"/>
    <property type="project" value="TreeGrafter"/>
</dbReference>
<feature type="domain" description="Helicase C-terminal" evidence="5">
    <location>
        <begin position="827"/>
        <end position="1005"/>
    </location>
</feature>
<dbReference type="InterPro" id="IPR014001">
    <property type="entry name" value="Helicase_ATP-bd"/>
</dbReference>
<evidence type="ECO:0000256" key="2">
    <source>
        <dbReference type="ARBA" id="ARBA00022840"/>
    </source>
</evidence>
<keyword evidence="1" id="KW-0547">Nucleotide-binding</keyword>
<dbReference type="CDD" id="cd18791">
    <property type="entry name" value="SF2_C_RHA"/>
    <property type="match status" value="1"/>
</dbReference>
<organism evidence="6 7">
    <name type="scientific">Powellomyces hirtus</name>
    <dbReference type="NCBI Taxonomy" id="109895"/>
    <lineage>
        <taxon>Eukaryota</taxon>
        <taxon>Fungi</taxon>
        <taxon>Fungi incertae sedis</taxon>
        <taxon>Chytridiomycota</taxon>
        <taxon>Chytridiomycota incertae sedis</taxon>
        <taxon>Chytridiomycetes</taxon>
        <taxon>Spizellomycetales</taxon>
        <taxon>Powellomycetaceae</taxon>
        <taxon>Powellomyces</taxon>
    </lineage>
</organism>
<dbReference type="Pfam" id="PF04408">
    <property type="entry name" value="WHD_HA2"/>
    <property type="match status" value="1"/>
</dbReference>
<protein>
    <recommendedName>
        <fullName evidence="8">RNA helicase</fullName>
    </recommendedName>
</protein>
<evidence type="ECO:0000313" key="7">
    <source>
        <dbReference type="Proteomes" id="UP000318582"/>
    </source>
</evidence>
<dbReference type="SMART" id="SM00847">
    <property type="entry name" value="HA2"/>
    <property type="match status" value="1"/>
</dbReference>
<dbReference type="PROSITE" id="PS51194">
    <property type="entry name" value="HELICASE_CTER"/>
    <property type="match status" value="1"/>
</dbReference>
<feature type="compositionally biased region" description="Polar residues" evidence="3">
    <location>
        <begin position="162"/>
        <end position="181"/>
    </location>
</feature>
<reference evidence="6 7" key="1">
    <citation type="journal article" date="2019" name="Sci. Rep.">
        <title>Comparative genomics of chytrid fungi reveal insights into the obligate biotrophic and pathogenic lifestyle of Synchytrium endobioticum.</title>
        <authorList>
            <person name="van de Vossenberg B.T.L.H."/>
            <person name="Warris S."/>
            <person name="Nguyen H.D.T."/>
            <person name="van Gent-Pelzer M.P.E."/>
            <person name="Joly D.L."/>
            <person name="van de Geest H.C."/>
            <person name="Bonants P.J.M."/>
            <person name="Smith D.S."/>
            <person name="Levesque C.A."/>
            <person name="van der Lee T.A.J."/>
        </authorList>
    </citation>
    <scope>NUCLEOTIDE SEQUENCE [LARGE SCALE GENOMIC DNA]</scope>
    <source>
        <strain evidence="6 7">CBS 809.83</strain>
    </source>
</reference>
<dbReference type="Gene3D" id="3.40.50.300">
    <property type="entry name" value="P-loop containing nucleotide triphosphate hydrolases"/>
    <property type="match status" value="2"/>
</dbReference>
<evidence type="ECO:0000259" key="4">
    <source>
        <dbReference type="PROSITE" id="PS51192"/>
    </source>
</evidence>
<feature type="region of interest" description="Disordered" evidence="3">
    <location>
        <begin position="338"/>
        <end position="362"/>
    </location>
</feature>
<dbReference type="Pfam" id="PF00270">
    <property type="entry name" value="DEAD"/>
    <property type="match status" value="1"/>
</dbReference>
<keyword evidence="2" id="KW-0067">ATP-binding</keyword>
<dbReference type="Pfam" id="PF21010">
    <property type="entry name" value="HA2_C"/>
    <property type="match status" value="1"/>
</dbReference>
<keyword evidence="7" id="KW-1185">Reference proteome</keyword>
<dbReference type="InterPro" id="IPR001650">
    <property type="entry name" value="Helicase_C-like"/>
</dbReference>
<feature type="domain" description="Helicase ATP-binding" evidence="4">
    <location>
        <begin position="582"/>
        <end position="760"/>
    </location>
</feature>
<gene>
    <name evidence="6" type="ORF">PhCBS80983_g00108</name>
</gene>
<dbReference type="CDD" id="cd17917">
    <property type="entry name" value="DEXHc_RHA-like"/>
    <property type="match status" value="1"/>
</dbReference>